<feature type="transmembrane region" description="Helical" evidence="9">
    <location>
        <begin position="107"/>
        <end position="125"/>
    </location>
</feature>
<keyword evidence="9" id="KW-0812">Transmembrane</keyword>
<accession>A0A7W7QI20</accession>
<feature type="domain" description="Histidine kinase/HSP90-like ATPase" evidence="10">
    <location>
        <begin position="303"/>
        <end position="394"/>
    </location>
</feature>
<evidence type="ECO:0000256" key="8">
    <source>
        <dbReference type="ARBA" id="ARBA00023012"/>
    </source>
</evidence>
<dbReference type="PANTHER" id="PTHR24421:SF10">
    <property type="entry name" value="NITRATE_NITRITE SENSOR PROTEIN NARQ"/>
    <property type="match status" value="1"/>
</dbReference>
<evidence type="ECO:0000259" key="11">
    <source>
        <dbReference type="Pfam" id="PF07730"/>
    </source>
</evidence>
<evidence type="ECO:0000256" key="3">
    <source>
        <dbReference type="ARBA" id="ARBA00022553"/>
    </source>
</evidence>
<evidence type="ECO:0000256" key="7">
    <source>
        <dbReference type="ARBA" id="ARBA00022840"/>
    </source>
</evidence>
<feature type="transmembrane region" description="Helical" evidence="9">
    <location>
        <begin position="12"/>
        <end position="31"/>
    </location>
</feature>
<comment type="catalytic activity">
    <reaction evidence="1">
        <text>ATP + protein L-histidine = ADP + protein N-phospho-L-histidine.</text>
        <dbReference type="EC" id="2.7.13.3"/>
    </reaction>
</comment>
<dbReference type="EC" id="2.7.13.3" evidence="2"/>
<reference evidence="12 13" key="1">
    <citation type="submission" date="2020-08" db="EMBL/GenBank/DDBJ databases">
        <title>Genomic Encyclopedia of Type Strains, Phase III (KMG-III): the genomes of soil and plant-associated and newly described type strains.</title>
        <authorList>
            <person name="Whitman W."/>
        </authorList>
    </citation>
    <scope>NUCLEOTIDE SEQUENCE [LARGE SCALE GENOMIC DNA]</scope>
    <source>
        <strain evidence="12 13">CECT 8840</strain>
    </source>
</reference>
<evidence type="ECO:0000313" key="13">
    <source>
        <dbReference type="Proteomes" id="UP000552644"/>
    </source>
</evidence>
<dbReference type="InterPro" id="IPR036890">
    <property type="entry name" value="HATPase_C_sf"/>
</dbReference>
<keyword evidence="3" id="KW-0597">Phosphoprotein</keyword>
<keyword evidence="6 12" id="KW-0418">Kinase</keyword>
<feature type="transmembrane region" description="Helical" evidence="9">
    <location>
        <begin position="37"/>
        <end position="55"/>
    </location>
</feature>
<dbReference type="CDD" id="cd16917">
    <property type="entry name" value="HATPase_UhpB-NarQ-NarX-like"/>
    <property type="match status" value="1"/>
</dbReference>
<evidence type="ECO:0000256" key="5">
    <source>
        <dbReference type="ARBA" id="ARBA00022741"/>
    </source>
</evidence>
<protein>
    <recommendedName>
        <fullName evidence="2">histidine kinase</fullName>
        <ecNumber evidence="2">2.7.13.3</ecNumber>
    </recommendedName>
</protein>
<gene>
    <name evidence="12" type="ORF">FHS44_001043</name>
</gene>
<dbReference type="GO" id="GO:0016020">
    <property type="term" value="C:membrane"/>
    <property type="evidence" value="ECO:0007669"/>
    <property type="project" value="InterPro"/>
</dbReference>
<dbReference type="InterPro" id="IPR011712">
    <property type="entry name" value="Sig_transdc_His_kin_sub3_dim/P"/>
</dbReference>
<dbReference type="AlphaFoldDB" id="A0A7W7QI20"/>
<keyword evidence="4" id="KW-0808">Transferase</keyword>
<keyword evidence="9" id="KW-1133">Transmembrane helix</keyword>
<evidence type="ECO:0000256" key="1">
    <source>
        <dbReference type="ARBA" id="ARBA00000085"/>
    </source>
</evidence>
<dbReference type="InterPro" id="IPR050482">
    <property type="entry name" value="Sensor_HK_TwoCompSys"/>
</dbReference>
<name>A0A7W7QI20_9ACTN</name>
<dbReference type="PANTHER" id="PTHR24421">
    <property type="entry name" value="NITRATE/NITRITE SENSOR PROTEIN NARX-RELATED"/>
    <property type="match status" value="1"/>
</dbReference>
<dbReference type="GO" id="GO:0005524">
    <property type="term" value="F:ATP binding"/>
    <property type="evidence" value="ECO:0007669"/>
    <property type="project" value="UniProtKB-KW"/>
</dbReference>
<dbReference type="InterPro" id="IPR003594">
    <property type="entry name" value="HATPase_dom"/>
</dbReference>
<keyword evidence="13" id="KW-1185">Reference proteome</keyword>
<feature type="transmembrane region" description="Helical" evidence="9">
    <location>
        <begin position="62"/>
        <end position="79"/>
    </location>
</feature>
<dbReference type="EMBL" id="JACHJP010000001">
    <property type="protein sequence ID" value="MBB4913971.1"/>
    <property type="molecule type" value="Genomic_DNA"/>
</dbReference>
<dbReference type="SUPFAM" id="SSF55874">
    <property type="entry name" value="ATPase domain of HSP90 chaperone/DNA topoisomerase II/histidine kinase"/>
    <property type="match status" value="1"/>
</dbReference>
<dbReference type="Pfam" id="PF02518">
    <property type="entry name" value="HATPase_c"/>
    <property type="match status" value="1"/>
</dbReference>
<keyword evidence="9" id="KW-0472">Membrane</keyword>
<keyword evidence="7" id="KW-0067">ATP-binding</keyword>
<dbReference type="Gene3D" id="3.30.565.10">
    <property type="entry name" value="Histidine kinase-like ATPase, C-terminal domain"/>
    <property type="match status" value="1"/>
</dbReference>
<keyword evidence="8" id="KW-0902">Two-component regulatory system</keyword>
<evidence type="ECO:0000256" key="9">
    <source>
        <dbReference type="SAM" id="Phobius"/>
    </source>
</evidence>
<keyword evidence="5" id="KW-0547">Nucleotide-binding</keyword>
<sequence>MRRDASRSLANQSLLVAAVCMVADAGVFLLHDRPTGVWQYWTAFLAVLVIDAVLATPPRFSGAVAVLHGFSVLVPPLLFPDATWHPVEAGFLVAGYRAGAWLRSTQAWAALAVLAAGVTGSHLLAGNLCRPTSLVVLGIDLTARVLLPWLVGRYTTERRAYIAELERQAELRRHDERAAVQRAVAEERSAIARDLHDVISHHVSAIGMHAGAARLGLGSPSGDDTEDRAYRSLSAVESSSRAAMADLRKLLAILHGDETETGRRQPGLNNLDELLDGVRAAGLKVTLTTHGSPRELPGSLDVAVYRVAQEALTNALRHGRGESVGVEIEYRETEAVVTVTNQLGEREGPVEQRSSPHRGLAGIRQRVALFGGRITYGVQPDGRHWQIRASFPLEQSRPPEG</sequence>
<organism evidence="12 13">
    <name type="scientific">Streptosporangium saharense</name>
    <dbReference type="NCBI Taxonomy" id="1706840"/>
    <lineage>
        <taxon>Bacteria</taxon>
        <taxon>Bacillati</taxon>
        <taxon>Actinomycetota</taxon>
        <taxon>Actinomycetes</taxon>
        <taxon>Streptosporangiales</taxon>
        <taxon>Streptosporangiaceae</taxon>
        <taxon>Streptosporangium</taxon>
    </lineage>
</organism>
<proteinExistence type="predicted"/>
<dbReference type="GO" id="GO:0046983">
    <property type="term" value="F:protein dimerization activity"/>
    <property type="evidence" value="ECO:0007669"/>
    <property type="project" value="InterPro"/>
</dbReference>
<dbReference type="Pfam" id="PF07730">
    <property type="entry name" value="HisKA_3"/>
    <property type="match status" value="1"/>
</dbReference>
<evidence type="ECO:0000256" key="4">
    <source>
        <dbReference type="ARBA" id="ARBA00022679"/>
    </source>
</evidence>
<evidence type="ECO:0000259" key="10">
    <source>
        <dbReference type="Pfam" id="PF02518"/>
    </source>
</evidence>
<dbReference type="Proteomes" id="UP000552644">
    <property type="component" value="Unassembled WGS sequence"/>
</dbReference>
<dbReference type="GO" id="GO:0000155">
    <property type="term" value="F:phosphorelay sensor kinase activity"/>
    <property type="evidence" value="ECO:0007669"/>
    <property type="project" value="InterPro"/>
</dbReference>
<evidence type="ECO:0000256" key="2">
    <source>
        <dbReference type="ARBA" id="ARBA00012438"/>
    </source>
</evidence>
<feature type="domain" description="Signal transduction histidine kinase subgroup 3 dimerisation and phosphoacceptor" evidence="11">
    <location>
        <begin position="187"/>
        <end position="255"/>
    </location>
</feature>
<dbReference type="Gene3D" id="1.20.5.1930">
    <property type="match status" value="1"/>
</dbReference>
<evidence type="ECO:0000256" key="6">
    <source>
        <dbReference type="ARBA" id="ARBA00022777"/>
    </source>
</evidence>
<feature type="transmembrane region" description="Helical" evidence="9">
    <location>
        <begin position="132"/>
        <end position="151"/>
    </location>
</feature>
<dbReference type="RefSeq" id="WP_184712680.1">
    <property type="nucleotide sequence ID" value="NZ_JACHJP010000001.1"/>
</dbReference>
<comment type="caution">
    <text evidence="12">The sequence shown here is derived from an EMBL/GenBank/DDBJ whole genome shotgun (WGS) entry which is preliminary data.</text>
</comment>
<evidence type="ECO:0000313" key="12">
    <source>
        <dbReference type="EMBL" id="MBB4913971.1"/>
    </source>
</evidence>